<organism evidence="1 2">
    <name type="scientific">Ureibacillus manganicus DSM 26584</name>
    <dbReference type="NCBI Taxonomy" id="1384049"/>
    <lineage>
        <taxon>Bacteria</taxon>
        <taxon>Bacillati</taxon>
        <taxon>Bacillota</taxon>
        <taxon>Bacilli</taxon>
        <taxon>Bacillales</taxon>
        <taxon>Caryophanaceae</taxon>
        <taxon>Ureibacillus</taxon>
    </lineage>
</organism>
<protein>
    <submittedName>
        <fullName evidence="1">Uncharacterized protein</fullName>
    </submittedName>
</protein>
<evidence type="ECO:0000313" key="2">
    <source>
        <dbReference type="Proteomes" id="UP000030416"/>
    </source>
</evidence>
<dbReference type="eggNOG" id="ENOG50325Z4">
    <property type="taxonomic scope" value="Bacteria"/>
</dbReference>
<dbReference type="AlphaFoldDB" id="A0A0A3I1Z1"/>
<keyword evidence="2" id="KW-1185">Reference proteome</keyword>
<dbReference type="RefSeq" id="WP_036185450.1">
    <property type="nucleotide sequence ID" value="NZ_AVDA01000009.1"/>
</dbReference>
<accession>A0A0A3I1Z1</accession>
<sequence length="254" mass="29882">MSLQSLLERFTSQLHPNEKCIQSSLWCLPVHTIQVTYKPVLRRQMDILMKMLLISVQKVPFKTVSQISEILLVEDLFVHDLLSKMERMGLILRDEQGFQITKKGKAQLESGIYEEDQDSTSTELLFSASHKSFLSGDLEEVLEYEDFPETIFRYYEQKEHPTIPNENLLEEIRKLSTMDQLEGETTNPIFINSVDEIEYQQINDIPCVEMIIYDENKDIIFTRIWNTLLNEWDEVLEKIITTKEGQTWKEQLLI</sequence>
<reference evidence="1 2" key="1">
    <citation type="submission" date="2014-02" db="EMBL/GenBank/DDBJ databases">
        <title>Draft genome sequence of Lysinibacillus manganicus DSM 26584T.</title>
        <authorList>
            <person name="Zhang F."/>
            <person name="Wang G."/>
            <person name="Zhang L."/>
        </authorList>
    </citation>
    <scope>NUCLEOTIDE SEQUENCE [LARGE SCALE GENOMIC DNA]</scope>
    <source>
        <strain evidence="1 2">DSM 26584</strain>
    </source>
</reference>
<dbReference type="Proteomes" id="UP000030416">
    <property type="component" value="Unassembled WGS sequence"/>
</dbReference>
<dbReference type="EMBL" id="JPVN01000009">
    <property type="protein sequence ID" value="KGR78811.1"/>
    <property type="molecule type" value="Genomic_DNA"/>
</dbReference>
<name>A0A0A3I1Z1_9BACL</name>
<dbReference type="STRING" id="1384049.CD29_09000"/>
<dbReference type="SUPFAM" id="SSF46785">
    <property type="entry name" value="Winged helix' DNA-binding domain"/>
    <property type="match status" value="1"/>
</dbReference>
<comment type="caution">
    <text evidence="1">The sequence shown here is derived from an EMBL/GenBank/DDBJ whole genome shotgun (WGS) entry which is preliminary data.</text>
</comment>
<gene>
    <name evidence="1" type="ORF">CD29_09000</name>
</gene>
<dbReference type="OrthoDB" id="2730772at2"/>
<dbReference type="InterPro" id="IPR036390">
    <property type="entry name" value="WH_DNA-bd_sf"/>
</dbReference>
<proteinExistence type="predicted"/>
<evidence type="ECO:0000313" key="1">
    <source>
        <dbReference type="EMBL" id="KGR78811.1"/>
    </source>
</evidence>